<evidence type="ECO:0000313" key="3">
    <source>
        <dbReference type="Proteomes" id="UP000599179"/>
    </source>
</evidence>
<sequence>MGINLFKMKKFRKPYFAALMSTLILFVSCEDYLDDSTNETFKFNNEVYIASYNSDLLNKVTINMNVNNKNIDDTYERNKAILSSINIELGTNIELPDEYLKLSLEIGADSIYSVALSNNWLKQSTVDLTEDFSSNIFNYGFNDALNIYKDKVLELNLTSEEFEKHNLFVNIVTSLNDKSPFVAADPNSSFGSGYRCALATLALAITTANMLSCATIIACGVAMLLQVNAMYAFNDHCLKD</sequence>
<dbReference type="Proteomes" id="UP000599179">
    <property type="component" value="Unassembled WGS sequence"/>
</dbReference>
<feature type="transmembrane region" description="Helical" evidence="1">
    <location>
        <begin position="197"/>
        <end position="225"/>
    </location>
</feature>
<dbReference type="PROSITE" id="PS51257">
    <property type="entry name" value="PROKAR_LIPOPROTEIN"/>
    <property type="match status" value="1"/>
</dbReference>
<name>A0ABQ1SI03_9FLAO</name>
<gene>
    <name evidence="2" type="ORF">GCM10010832_15580</name>
</gene>
<evidence type="ECO:0000256" key="1">
    <source>
        <dbReference type="SAM" id="Phobius"/>
    </source>
</evidence>
<reference evidence="3" key="1">
    <citation type="journal article" date="2019" name="Int. J. Syst. Evol. Microbiol.">
        <title>The Global Catalogue of Microorganisms (GCM) 10K type strain sequencing project: providing services to taxonomists for standard genome sequencing and annotation.</title>
        <authorList>
            <consortium name="The Broad Institute Genomics Platform"/>
            <consortium name="The Broad Institute Genome Sequencing Center for Infectious Disease"/>
            <person name="Wu L."/>
            <person name="Ma J."/>
        </authorList>
    </citation>
    <scope>NUCLEOTIDE SEQUENCE [LARGE SCALE GENOMIC DNA]</scope>
    <source>
        <strain evidence="3">CGMCC 1.12931</strain>
    </source>
</reference>
<comment type="caution">
    <text evidence="2">The sequence shown here is derived from an EMBL/GenBank/DDBJ whole genome shotgun (WGS) entry which is preliminary data.</text>
</comment>
<proteinExistence type="predicted"/>
<dbReference type="EMBL" id="BMGM01000006">
    <property type="protein sequence ID" value="GGE36274.1"/>
    <property type="molecule type" value="Genomic_DNA"/>
</dbReference>
<evidence type="ECO:0000313" key="2">
    <source>
        <dbReference type="EMBL" id="GGE36274.1"/>
    </source>
</evidence>
<keyword evidence="1" id="KW-1133">Transmembrane helix</keyword>
<organism evidence="2 3">
    <name type="scientific">Psychroflexus planctonicus</name>
    <dbReference type="NCBI Taxonomy" id="1526575"/>
    <lineage>
        <taxon>Bacteria</taxon>
        <taxon>Pseudomonadati</taxon>
        <taxon>Bacteroidota</taxon>
        <taxon>Flavobacteriia</taxon>
        <taxon>Flavobacteriales</taxon>
        <taxon>Flavobacteriaceae</taxon>
        <taxon>Psychroflexus</taxon>
    </lineage>
</organism>
<protein>
    <submittedName>
        <fullName evidence="2">Uncharacterized protein</fullName>
    </submittedName>
</protein>
<accession>A0ABQ1SI03</accession>
<keyword evidence="1" id="KW-0472">Membrane</keyword>
<keyword evidence="1" id="KW-0812">Transmembrane</keyword>
<keyword evidence="3" id="KW-1185">Reference proteome</keyword>